<reference evidence="2 3" key="1">
    <citation type="submission" date="2022-03" db="EMBL/GenBank/DDBJ databases">
        <title>Novel taxa within the pig intestine.</title>
        <authorList>
            <person name="Wylensek D."/>
            <person name="Bishof K."/>
            <person name="Afrizal A."/>
            <person name="Clavel T."/>
        </authorList>
    </citation>
    <scope>NUCLEOTIDE SEQUENCE [LARGE SCALE GENOMIC DNA]</scope>
    <source>
        <strain evidence="2 3">CLA-KB-P66</strain>
    </source>
</reference>
<proteinExistence type="predicted"/>
<dbReference type="SUPFAM" id="SSF48371">
    <property type="entry name" value="ARM repeat"/>
    <property type="match status" value="1"/>
</dbReference>
<dbReference type="InterPro" id="IPR011989">
    <property type="entry name" value="ARM-like"/>
</dbReference>
<sequence length="486" mass="53939">MKKISFAFLFCACSFLGAAEIENILAFKNSGDSSAWYHELILDAYNPEKMAAAEELVLCAMSNPEISDEAFRLCAKILKPSASLKSLKVLPTLLTKDAHVMPVFDVLISFENPKVDEILLKLLNSKDKKVAIHSAYALGIRGKTEASQPLFNLAKSKDKNISDSAVIALGHIGGSDAAKALKALAKARNTDKFLVNNALAEVREKFIAQKNMKAALGISLSEEFRPGLLSLAKLRGIKEMDKLFAGENEVSRNAARIANIGRTYENSSELLSKFDKLSDGAKAAAIRSFGLSGDKKFLKIVAPLLKDKNDIVSIEAIYACAYIGDSSVADKLAELAMSKDASVYRPARYSLVFMNEPIDKILEAKYADKKDFRILEVLINRGNDKYRKELISRFFDENDSDRSDIIKVLERQIGYIGLSEMAEGFNKASDGVRKDCLRIFIKALSRDSDIDFRNKVFEETLSKAKFTEKELDIIKTRVLSKPKKKK</sequence>
<dbReference type="Proteomes" id="UP001275932">
    <property type="component" value="Unassembled WGS sequence"/>
</dbReference>
<accession>A0ABU4WII0</accession>
<organism evidence="2 3">
    <name type="scientific">Intestinicryptomonas porci</name>
    <dbReference type="NCBI Taxonomy" id="2926320"/>
    <lineage>
        <taxon>Bacteria</taxon>
        <taxon>Pseudomonadati</taxon>
        <taxon>Verrucomicrobiota</taxon>
        <taxon>Opitutia</taxon>
        <taxon>Opitutales</taxon>
        <taxon>Intestinicryptomonaceae</taxon>
        <taxon>Intestinicryptomonas</taxon>
    </lineage>
</organism>
<evidence type="ECO:0000313" key="2">
    <source>
        <dbReference type="EMBL" id="MDX8415405.1"/>
    </source>
</evidence>
<evidence type="ECO:0000256" key="1">
    <source>
        <dbReference type="SAM" id="SignalP"/>
    </source>
</evidence>
<dbReference type="Gene3D" id="1.25.10.10">
    <property type="entry name" value="Leucine-rich Repeat Variant"/>
    <property type="match status" value="2"/>
</dbReference>
<protein>
    <submittedName>
        <fullName evidence="2">HEAT repeat domain-containing protein</fullName>
    </submittedName>
</protein>
<dbReference type="InterPro" id="IPR016024">
    <property type="entry name" value="ARM-type_fold"/>
</dbReference>
<evidence type="ECO:0000313" key="3">
    <source>
        <dbReference type="Proteomes" id="UP001275932"/>
    </source>
</evidence>
<feature type="chain" id="PRO_5046275343" evidence="1">
    <location>
        <begin position="19"/>
        <end position="486"/>
    </location>
</feature>
<feature type="signal peptide" evidence="1">
    <location>
        <begin position="1"/>
        <end position="18"/>
    </location>
</feature>
<dbReference type="EMBL" id="JALBUT010000004">
    <property type="protein sequence ID" value="MDX8415405.1"/>
    <property type="molecule type" value="Genomic_DNA"/>
</dbReference>
<dbReference type="Pfam" id="PF13646">
    <property type="entry name" value="HEAT_2"/>
    <property type="match status" value="2"/>
</dbReference>
<keyword evidence="3" id="KW-1185">Reference proteome</keyword>
<comment type="caution">
    <text evidence="2">The sequence shown here is derived from an EMBL/GenBank/DDBJ whole genome shotgun (WGS) entry which is preliminary data.</text>
</comment>
<name>A0ABU4WII0_9BACT</name>
<dbReference type="RefSeq" id="WP_370396853.1">
    <property type="nucleotide sequence ID" value="NZ_JALBUT010000004.1"/>
</dbReference>
<gene>
    <name evidence="2" type="ORF">MOX91_04325</name>
</gene>
<keyword evidence="1" id="KW-0732">Signal</keyword>